<evidence type="ECO:0000313" key="4">
    <source>
        <dbReference type="Proteomes" id="UP001400965"/>
    </source>
</evidence>
<dbReference type="PANTHER" id="PTHR31126:SF1">
    <property type="entry name" value="TYROSINE SPECIFIC PROTEIN PHOSPHATASES DOMAIN-CONTAINING PROTEIN"/>
    <property type="match status" value="1"/>
</dbReference>
<dbReference type="PANTHER" id="PTHR31126">
    <property type="entry name" value="TYROSINE-PROTEIN PHOSPHATASE"/>
    <property type="match status" value="1"/>
</dbReference>
<dbReference type="InterPro" id="IPR029021">
    <property type="entry name" value="Prot-tyrosine_phosphatase-like"/>
</dbReference>
<dbReference type="InterPro" id="IPR026893">
    <property type="entry name" value="Tyr/Ser_Pase_IphP-type"/>
</dbReference>
<evidence type="ECO:0000259" key="2">
    <source>
        <dbReference type="PROSITE" id="PS50056"/>
    </source>
</evidence>
<keyword evidence="4" id="KW-1185">Reference proteome</keyword>
<comment type="similarity">
    <text evidence="1">Belongs to the protein-tyrosine phosphatase family.</text>
</comment>
<organism evidence="3 4">
    <name type="scientific">Paraclostridium tenue</name>
    <dbReference type="NCBI Taxonomy" id="1737"/>
    <lineage>
        <taxon>Bacteria</taxon>
        <taxon>Bacillati</taxon>
        <taxon>Bacillota</taxon>
        <taxon>Clostridia</taxon>
        <taxon>Peptostreptococcales</taxon>
        <taxon>Peptostreptococcaceae</taxon>
        <taxon>Paraclostridium</taxon>
    </lineage>
</organism>
<reference evidence="3 4" key="1">
    <citation type="journal article" date="2019" name="Int. J. Syst. Evol. Microbiol.">
        <title>The Global Catalogue of Microorganisms (GCM) 10K type strain sequencing project: providing services to taxonomists for standard genome sequencing and annotation.</title>
        <authorList>
            <consortium name="The Broad Institute Genomics Platform"/>
            <consortium name="The Broad Institute Genome Sequencing Center for Infectious Disease"/>
            <person name="Wu L."/>
            <person name="Ma J."/>
        </authorList>
    </citation>
    <scope>NUCLEOTIDE SEQUENCE [LARGE SCALE GENOMIC DNA]</scope>
    <source>
        <strain evidence="3 4">JCM 6486</strain>
    </source>
</reference>
<dbReference type="RefSeq" id="WP_346041562.1">
    <property type="nucleotide sequence ID" value="NZ_BAAACP010000002.1"/>
</dbReference>
<dbReference type="Proteomes" id="UP001400965">
    <property type="component" value="Unassembled WGS sequence"/>
</dbReference>
<sequence>MLNFRDFGGCKSADGRFVKKGLFFRSGNLSNLSKEDIQMLKDLKIKVVFDYRDDAENLASPSQVVKNIKYIRVPAILTPNPNEVKFGSVEDMISKMFDNNGAFDMLKETYYNLPVNNKSYKKLVELIQDESNLPILTHCTAGKDRTGVGCAIILMILGITKEEIIKDYLKSNQSSSEAISEIMTARPELQSIPKEKLKYIFGVNEEYINEVFRRINDDYETIENYLYKEFNLTRNDLKNLRDKYLC</sequence>
<feature type="domain" description="Tyrosine specific protein phosphatases" evidence="2">
    <location>
        <begin position="121"/>
        <end position="197"/>
    </location>
</feature>
<proteinExistence type="inferred from homology"/>
<accession>A0ABN1LXS4</accession>
<dbReference type="SUPFAM" id="SSF52799">
    <property type="entry name" value="(Phosphotyrosine protein) phosphatases II"/>
    <property type="match status" value="1"/>
</dbReference>
<protein>
    <submittedName>
        <fullName evidence="3">Tyrosine-protein phosphatase</fullName>
    </submittedName>
</protein>
<gene>
    <name evidence="3" type="ORF">GCM10008917_03870</name>
</gene>
<evidence type="ECO:0000313" key="3">
    <source>
        <dbReference type="EMBL" id="GAA0861656.1"/>
    </source>
</evidence>
<dbReference type="EMBL" id="BAAACP010000002">
    <property type="protein sequence ID" value="GAA0861656.1"/>
    <property type="molecule type" value="Genomic_DNA"/>
</dbReference>
<comment type="caution">
    <text evidence="3">The sequence shown here is derived from an EMBL/GenBank/DDBJ whole genome shotgun (WGS) entry which is preliminary data.</text>
</comment>
<dbReference type="Pfam" id="PF13350">
    <property type="entry name" value="Y_phosphatase3"/>
    <property type="match status" value="1"/>
</dbReference>
<dbReference type="InterPro" id="IPR000387">
    <property type="entry name" value="Tyr_Pase_dom"/>
</dbReference>
<evidence type="ECO:0000256" key="1">
    <source>
        <dbReference type="ARBA" id="ARBA00009580"/>
    </source>
</evidence>
<dbReference type="PROSITE" id="PS50056">
    <property type="entry name" value="TYR_PHOSPHATASE_2"/>
    <property type="match status" value="1"/>
</dbReference>
<dbReference type="Gene3D" id="3.90.190.10">
    <property type="entry name" value="Protein tyrosine phosphatase superfamily"/>
    <property type="match status" value="1"/>
</dbReference>
<name>A0ABN1LXS4_9FIRM</name>